<dbReference type="EMBL" id="LVKK01000086">
    <property type="protein sequence ID" value="OAG36670.1"/>
    <property type="molecule type" value="Genomic_DNA"/>
</dbReference>
<dbReference type="RefSeq" id="XP_022508622.1">
    <property type="nucleotide sequence ID" value="XM_022659083.1"/>
</dbReference>
<proteinExistence type="predicted"/>
<accession>A0A177EZJ1</accession>
<gene>
    <name evidence="2" type="ORF">AYO21_09145</name>
</gene>
<organism evidence="2 3">
    <name type="scientific">Fonsecaea monophora</name>
    <dbReference type="NCBI Taxonomy" id="254056"/>
    <lineage>
        <taxon>Eukaryota</taxon>
        <taxon>Fungi</taxon>
        <taxon>Dikarya</taxon>
        <taxon>Ascomycota</taxon>
        <taxon>Pezizomycotina</taxon>
        <taxon>Eurotiomycetes</taxon>
        <taxon>Chaetothyriomycetidae</taxon>
        <taxon>Chaetothyriales</taxon>
        <taxon>Herpotrichiellaceae</taxon>
        <taxon>Fonsecaea</taxon>
    </lineage>
</organism>
<dbReference type="AlphaFoldDB" id="A0A177EZJ1"/>
<sequence>MARPSENPQSDIGFAAVRAFRVTPPTSQNGNSPPRRMLGVAGLDPADAHNLTVSFGPDQRREVRVGELPGEQVSGVGKVVGAMIWWSSGGREARRNCPGDRAHHDSSTTSLEASSFNPQSQFRSRTLADMAFRSAFDSKDMSNDMRDAITYAQTREEVDRSKIALWRYSLSTAEAVAGHGRHPGREKAGTTSRHIGYPGFALLVASSWGGQLTYIREISRFQTRIRVIGAKVHELNGRGV</sequence>
<reference evidence="2 3" key="1">
    <citation type="submission" date="2016-03" db="EMBL/GenBank/DDBJ databases">
        <title>Draft genome sequence of the Fonsecaea monophora CBS 269.37.</title>
        <authorList>
            <person name="Bombassaro A."/>
            <person name="Vinicius W.A."/>
            <person name="De Hoog S."/>
            <person name="Sun J."/>
            <person name="Souza E.M."/>
            <person name="Raittz R.T."/>
            <person name="Costa F."/>
            <person name="Leao A.C."/>
            <person name="Tadra-Sfeir M.Z."/>
            <person name="Baura V."/>
            <person name="Balsanelli E."/>
            <person name="Pedrosa F.O."/>
            <person name="Moreno L.F."/>
            <person name="Steffens M.B."/>
            <person name="Xi L."/>
            <person name="Bocca A.L."/>
            <person name="Felipe M.S."/>
            <person name="Teixeira M."/>
            <person name="Telles Filho F.Q."/>
            <person name="Azevedo C.M."/>
            <person name="Gomes R."/>
            <person name="Vicente V.A."/>
        </authorList>
    </citation>
    <scope>NUCLEOTIDE SEQUENCE [LARGE SCALE GENOMIC DNA]</scope>
    <source>
        <strain evidence="2 3">CBS 269.37</strain>
    </source>
</reference>
<evidence type="ECO:0000313" key="3">
    <source>
        <dbReference type="Proteomes" id="UP000077002"/>
    </source>
</evidence>
<dbReference type="Proteomes" id="UP000077002">
    <property type="component" value="Unassembled WGS sequence"/>
</dbReference>
<feature type="compositionally biased region" description="Basic and acidic residues" evidence="1">
    <location>
        <begin position="91"/>
        <end position="106"/>
    </location>
</feature>
<feature type="compositionally biased region" description="Polar residues" evidence="1">
    <location>
        <begin position="107"/>
        <end position="121"/>
    </location>
</feature>
<keyword evidence="3" id="KW-1185">Reference proteome</keyword>
<dbReference type="OrthoDB" id="2498029at2759"/>
<comment type="caution">
    <text evidence="2">The sequence shown here is derived from an EMBL/GenBank/DDBJ whole genome shotgun (WGS) entry which is preliminary data.</text>
</comment>
<dbReference type="GeneID" id="34604283"/>
<evidence type="ECO:0000256" key="1">
    <source>
        <dbReference type="SAM" id="MobiDB-lite"/>
    </source>
</evidence>
<evidence type="ECO:0000313" key="2">
    <source>
        <dbReference type="EMBL" id="OAG36670.1"/>
    </source>
</evidence>
<feature type="region of interest" description="Disordered" evidence="1">
    <location>
        <begin position="90"/>
        <end position="121"/>
    </location>
</feature>
<protein>
    <submittedName>
        <fullName evidence="2">Uncharacterized protein</fullName>
    </submittedName>
</protein>
<name>A0A177EZJ1_9EURO</name>